<dbReference type="EMBL" id="JRPJ02000005">
    <property type="protein sequence ID" value="TLE11540.1"/>
    <property type="molecule type" value="Genomic_DNA"/>
</dbReference>
<evidence type="ECO:0000313" key="5">
    <source>
        <dbReference type="EMBL" id="TLE11540.1"/>
    </source>
</evidence>
<protein>
    <recommendedName>
        <fullName evidence="4">Type I restriction modification DNA specificity domain-containing protein</fullName>
    </recommendedName>
</protein>
<dbReference type="InterPro" id="IPR000055">
    <property type="entry name" value="Restrct_endonuc_typeI_TRD"/>
</dbReference>
<comment type="similarity">
    <text evidence="1">Belongs to the type-I restriction system S methylase family.</text>
</comment>
<evidence type="ECO:0000256" key="3">
    <source>
        <dbReference type="ARBA" id="ARBA00023125"/>
    </source>
</evidence>
<dbReference type="RefSeq" id="WP_104686133.1">
    <property type="nucleotide sequence ID" value="NZ_CAMCCI010000041.1"/>
</dbReference>
<gene>
    <name evidence="5" type="ORF">LS79_002580</name>
</gene>
<evidence type="ECO:0000256" key="2">
    <source>
        <dbReference type="ARBA" id="ARBA00022747"/>
    </source>
</evidence>
<accession>A0A4U8UB89</accession>
<comment type="caution">
    <text evidence="5">The sequence shown here is derived from an EMBL/GenBank/DDBJ whole genome shotgun (WGS) entry which is preliminary data.</text>
</comment>
<organism evidence="5 6">
    <name type="scientific">Helicobacter bilis</name>
    <dbReference type="NCBI Taxonomy" id="37372"/>
    <lineage>
        <taxon>Bacteria</taxon>
        <taxon>Pseudomonadati</taxon>
        <taxon>Campylobacterota</taxon>
        <taxon>Epsilonproteobacteria</taxon>
        <taxon>Campylobacterales</taxon>
        <taxon>Helicobacteraceae</taxon>
        <taxon>Helicobacter</taxon>
    </lineage>
</organism>
<dbReference type="SUPFAM" id="SSF116734">
    <property type="entry name" value="DNA methylase specificity domain"/>
    <property type="match status" value="1"/>
</dbReference>
<dbReference type="GO" id="GO:0009307">
    <property type="term" value="P:DNA restriction-modification system"/>
    <property type="evidence" value="ECO:0007669"/>
    <property type="project" value="UniProtKB-KW"/>
</dbReference>
<name>A0A4U8UB89_9HELI</name>
<sequence>MNVDSMKWGEFKICDLFEIVGTYTTHPRELMPNGRTPRITCAATNNGLDNTYQNVATEKGGVLSVDSATIGYIAYQENDFIATDHIEKIMLKNGKTMNRYVGLFIKQCIDSAVLQKYGYGYKFSQTRIKKQIIKLPIDSKGNPHYEFMESYMRKLEQKHLTKIIKYYKNKLLDSNGGGG</sequence>
<dbReference type="Gene3D" id="3.90.220.20">
    <property type="entry name" value="DNA methylase specificity domains"/>
    <property type="match status" value="1"/>
</dbReference>
<proteinExistence type="inferred from homology"/>
<evidence type="ECO:0000313" key="6">
    <source>
        <dbReference type="Proteomes" id="UP000029857"/>
    </source>
</evidence>
<dbReference type="Proteomes" id="UP000029857">
    <property type="component" value="Unassembled WGS sequence"/>
</dbReference>
<evidence type="ECO:0000256" key="1">
    <source>
        <dbReference type="ARBA" id="ARBA00010923"/>
    </source>
</evidence>
<evidence type="ECO:0000259" key="4">
    <source>
        <dbReference type="Pfam" id="PF01420"/>
    </source>
</evidence>
<dbReference type="GO" id="GO:0003677">
    <property type="term" value="F:DNA binding"/>
    <property type="evidence" value="ECO:0007669"/>
    <property type="project" value="UniProtKB-KW"/>
</dbReference>
<dbReference type="InterPro" id="IPR044946">
    <property type="entry name" value="Restrct_endonuc_typeI_TRD_sf"/>
</dbReference>
<feature type="domain" description="Type I restriction modification DNA specificity" evidence="4">
    <location>
        <begin position="7"/>
        <end position="163"/>
    </location>
</feature>
<keyword evidence="3" id="KW-0238">DNA-binding</keyword>
<keyword evidence="2" id="KW-0680">Restriction system</keyword>
<reference evidence="5 6" key="1">
    <citation type="journal article" date="2014" name="Genome Announc.">
        <title>Draft genome sequences of eight enterohepatic helicobacter species isolated from both laboratory and wild rodents.</title>
        <authorList>
            <person name="Sheh A."/>
            <person name="Shen Z."/>
            <person name="Fox J.G."/>
        </authorList>
    </citation>
    <scope>NUCLEOTIDE SEQUENCE [LARGE SCALE GENOMIC DNA]</scope>
    <source>
        <strain evidence="5 6">ATCC 49320</strain>
    </source>
</reference>
<dbReference type="AlphaFoldDB" id="A0A4U8UB89"/>
<dbReference type="Pfam" id="PF01420">
    <property type="entry name" value="Methylase_S"/>
    <property type="match status" value="1"/>
</dbReference>